<accession>A0AAW9QU66</accession>
<sequence length="130" mass="14973">MSERLTIDLPDEIYQRFQRLARLSNREIAEVLTDTLQRFLPVLDRESEFDGPISSLSDERVLALTRLEMEDEEDRRLSELLEQQQARDLTPSERLELQTLMGVYQAGLLRKATALSEAVKRELIAPLSDG</sequence>
<organism evidence="1 2">
    <name type="scientific">Pannus brasiliensis CCIBt3594</name>
    <dbReference type="NCBI Taxonomy" id="1427578"/>
    <lineage>
        <taxon>Bacteria</taxon>
        <taxon>Bacillati</taxon>
        <taxon>Cyanobacteriota</taxon>
        <taxon>Cyanophyceae</taxon>
        <taxon>Oscillatoriophycideae</taxon>
        <taxon>Chroococcales</taxon>
        <taxon>Microcystaceae</taxon>
        <taxon>Pannus</taxon>
    </lineage>
</organism>
<dbReference type="EMBL" id="JBAFSM010000020">
    <property type="protein sequence ID" value="MEG3437847.1"/>
    <property type="molecule type" value="Genomic_DNA"/>
</dbReference>
<evidence type="ECO:0008006" key="3">
    <source>
        <dbReference type="Google" id="ProtNLM"/>
    </source>
</evidence>
<evidence type="ECO:0000313" key="2">
    <source>
        <dbReference type="Proteomes" id="UP001328733"/>
    </source>
</evidence>
<protein>
    <recommendedName>
        <fullName evidence="3">Arc-like DNA binding domain-containing protein</fullName>
    </recommendedName>
</protein>
<keyword evidence="2" id="KW-1185">Reference proteome</keyword>
<reference evidence="1 2" key="1">
    <citation type="submission" date="2024-01" db="EMBL/GenBank/DDBJ databases">
        <title>Genomic insights into the taxonomy and metabolism of the cyanobacterium Pannus brasiliensis CCIBt3594.</title>
        <authorList>
            <person name="Machado M."/>
            <person name="Botero N.B."/>
            <person name="Andreote A.P.D."/>
            <person name="Feitosa A.M.T."/>
            <person name="Popin R."/>
            <person name="Sivonen K."/>
            <person name="Fiore M.F."/>
        </authorList>
    </citation>
    <scope>NUCLEOTIDE SEQUENCE [LARGE SCALE GENOMIC DNA]</scope>
    <source>
        <strain evidence="1 2">CCIBt3594</strain>
    </source>
</reference>
<gene>
    <name evidence="1" type="ORF">V0288_12035</name>
</gene>
<name>A0AAW9QU66_9CHRO</name>
<dbReference type="RefSeq" id="WP_332865326.1">
    <property type="nucleotide sequence ID" value="NZ_JBAFSM010000020.1"/>
</dbReference>
<dbReference type="Proteomes" id="UP001328733">
    <property type="component" value="Unassembled WGS sequence"/>
</dbReference>
<comment type="caution">
    <text evidence="1">The sequence shown here is derived from an EMBL/GenBank/DDBJ whole genome shotgun (WGS) entry which is preliminary data.</text>
</comment>
<evidence type="ECO:0000313" key="1">
    <source>
        <dbReference type="EMBL" id="MEG3437847.1"/>
    </source>
</evidence>
<proteinExistence type="predicted"/>
<dbReference type="AlphaFoldDB" id="A0AAW9QU66"/>